<dbReference type="PANTHER" id="PTHR48107">
    <property type="entry name" value="NADPH-DEPENDENT ALDEHYDE REDUCTASE-LIKE PROTEIN, CHLOROPLASTIC-RELATED"/>
    <property type="match status" value="1"/>
</dbReference>
<dbReference type="PRINTS" id="PR00080">
    <property type="entry name" value="SDRFAMILY"/>
</dbReference>
<dbReference type="InterPro" id="IPR036291">
    <property type="entry name" value="NAD(P)-bd_dom_sf"/>
</dbReference>
<evidence type="ECO:0000256" key="2">
    <source>
        <dbReference type="ARBA" id="ARBA00023002"/>
    </source>
</evidence>
<dbReference type="Proteomes" id="UP000831787">
    <property type="component" value="Chromosome"/>
</dbReference>
<dbReference type="NCBIfam" id="NF005214">
    <property type="entry name" value="PRK06701.1"/>
    <property type="match status" value="1"/>
</dbReference>
<dbReference type="SUPFAM" id="SSF51735">
    <property type="entry name" value="NAD(P)-binding Rossmann-fold domains"/>
    <property type="match status" value="1"/>
</dbReference>
<dbReference type="RefSeq" id="WP_244708826.1">
    <property type="nucleotide sequence ID" value="NZ_CP095073.1"/>
</dbReference>
<dbReference type="PANTHER" id="PTHR48107:SF16">
    <property type="entry name" value="NADPH-DEPENDENT ALDEHYDE REDUCTASE 1, CHLOROPLASTIC"/>
    <property type="match status" value="1"/>
</dbReference>
<accession>A0ABY4EHB6</accession>
<organism evidence="3 4">
    <name type="scientific">Halobacillus salinarum</name>
    <dbReference type="NCBI Taxonomy" id="2932257"/>
    <lineage>
        <taxon>Bacteria</taxon>
        <taxon>Bacillati</taxon>
        <taxon>Bacillota</taxon>
        <taxon>Bacilli</taxon>
        <taxon>Bacillales</taxon>
        <taxon>Bacillaceae</taxon>
        <taxon>Halobacillus</taxon>
    </lineage>
</organism>
<dbReference type="InterPro" id="IPR020904">
    <property type="entry name" value="Sc_DH/Rdtase_CS"/>
</dbReference>
<keyword evidence="2" id="KW-0560">Oxidoreductase</keyword>
<dbReference type="PROSITE" id="PS00061">
    <property type="entry name" value="ADH_SHORT"/>
    <property type="match status" value="1"/>
</dbReference>
<comment type="similarity">
    <text evidence="1">Belongs to the short-chain dehydrogenases/reductases (SDR) family.</text>
</comment>
<keyword evidence="4" id="KW-1185">Reference proteome</keyword>
<dbReference type="CDD" id="cd05355">
    <property type="entry name" value="SDR_c1"/>
    <property type="match status" value="1"/>
</dbReference>
<dbReference type="EMBL" id="CP095073">
    <property type="protein sequence ID" value="UOQ43467.1"/>
    <property type="molecule type" value="Genomic_DNA"/>
</dbReference>
<dbReference type="InterPro" id="IPR002347">
    <property type="entry name" value="SDR_fam"/>
</dbReference>
<dbReference type="PRINTS" id="PR00081">
    <property type="entry name" value="GDHRDH"/>
</dbReference>
<name>A0ABY4EHB6_9BACI</name>
<gene>
    <name evidence="3" type="ORF">MUN89_16315</name>
</gene>
<reference evidence="3 4" key="1">
    <citation type="submission" date="2022-04" db="EMBL/GenBank/DDBJ databases">
        <title>Halobacillus sp. isolated from saltern.</title>
        <authorList>
            <person name="Won M."/>
            <person name="Lee C.-M."/>
            <person name="Woen H.-Y."/>
            <person name="Kwon S.-W."/>
        </authorList>
    </citation>
    <scope>NUCLEOTIDE SEQUENCE [LARGE SCALE GENOMIC DNA]</scope>
    <source>
        <strain evidence="3 4">SSBR10-3</strain>
    </source>
</reference>
<evidence type="ECO:0000313" key="3">
    <source>
        <dbReference type="EMBL" id="UOQ43467.1"/>
    </source>
</evidence>
<protein>
    <submittedName>
        <fullName evidence="3">SDR family oxidoreductase</fullName>
    </submittedName>
</protein>
<dbReference type="Pfam" id="PF13561">
    <property type="entry name" value="adh_short_C2"/>
    <property type="match status" value="1"/>
</dbReference>
<dbReference type="Gene3D" id="3.40.50.720">
    <property type="entry name" value="NAD(P)-binding Rossmann-like Domain"/>
    <property type="match status" value="1"/>
</dbReference>
<proteinExistence type="inferred from homology"/>
<sequence length="286" mass="30729">MPQKRPINPPQHQNQMPGIESEMTPLPEVISSSYKGSGKLHQKVAVITGGDSGIGRSAAIHFAREGANLAIIYLNEHEDANKTKQMVEEEGKSCLLLPGDIGDNKFCTSSAQQIIGQYGAIDILVNNAAEQHPQTSILNISNEQLERTFRTNIFSFFYMTKALLPHIKTGGSIINTTSITAYAGSKDLIDYSATKGAITSFTRSLSQSLAGQGIRVNAVAPGPVWTPLIPSTFDKQKVAEFGSNVPMQRPGQPNELAPAYVFLASEDSAYMTGQVLHVNGGVIVNG</sequence>
<evidence type="ECO:0000313" key="4">
    <source>
        <dbReference type="Proteomes" id="UP000831787"/>
    </source>
</evidence>
<evidence type="ECO:0000256" key="1">
    <source>
        <dbReference type="ARBA" id="ARBA00006484"/>
    </source>
</evidence>